<keyword evidence="4" id="KW-0032">Aminotransferase</keyword>
<dbReference type="GO" id="GO:0006047">
    <property type="term" value="P:UDP-N-acetylglucosamine metabolic process"/>
    <property type="evidence" value="ECO:0007669"/>
    <property type="project" value="TreeGrafter"/>
</dbReference>
<protein>
    <recommendedName>
        <fullName evidence="3">Glutamine--fructose-6-phosphate aminotransferase [isomerizing]</fullName>
        <ecNumber evidence="2">2.6.1.16</ecNumber>
    </recommendedName>
</protein>
<evidence type="ECO:0000256" key="2">
    <source>
        <dbReference type="ARBA" id="ARBA00012916"/>
    </source>
</evidence>
<dbReference type="EC" id="2.6.1.16" evidence="2"/>
<accession>A0A0C1E9F3</accession>
<dbReference type="PANTHER" id="PTHR10937">
    <property type="entry name" value="GLUCOSAMINE--FRUCTOSE-6-PHOSPHATE AMINOTRANSFERASE, ISOMERIZING"/>
    <property type="match status" value="1"/>
</dbReference>
<feature type="domain" description="Glutamine amidotransferase type-2" evidence="7">
    <location>
        <begin position="2"/>
        <end position="132"/>
    </location>
</feature>
<comment type="catalytic activity">
    <reaction evidence="1">
        <text>D-fructose 6-phosphate + L-glutamine = D-glucosamine 6-phosphate + L-glutamate</text>
        <dbReference type="Rhea" id="RHEA:13237"/>
        <dbReference type="ChEBI" id="CHEBI:29985"/>
        <dbReference type="ChEBI" id="CHEBI:58359"/>
        <dbReference type="ChEBI" id="CHEBI:58725"/>
        <dbReference type="ChEBI" id="CHEBI:61527"/>
        <dbReference type="EC" id="2.6.1.16"/>
    </reaction>
</comment>
<evidence type="ECO:0000313" key="9">
    <source>
        <dbReference type="Proteomes" id="UP000031307"/>
    </source>
</evidence>
<organism evidence="8 9">
    <name type="scientific">Parachlamydia acanthamoebae</name>
    <dbReference type="NCBI Taxonomy" id="83552"/>
    <lineage>
        <taxon>Bacteria</taxon>
        <taxon>Pseudomonadati</taxon>
        <taxon>Chlamydiota</taxon>
        <taxon>Chlamydiia</taxon>
        <taxon>Parachlamydiales</taxon>
        <taxon>Parachlamydiaceae</taxon>
        <taxon>Parachlamydia</taxon>
    </lineage>
</organism>
<dbReference type="AlphaFoldDB" id="A0A0C1E9F3"/>
<dbReference type="Pfam" id="PF13522">
    <property type="entry name" value="GATase_6"/>
    <property type="match status" value="1"/>
</dbReference>
<evidence type="ECO:0000313" key="8">
    <source>
        <dbReference type="EMBL" id="KIA76728.1"/>
    </source>
</evidence>
<evidence type="ECO:0000256" key="1">
    <source>
        <dbReference type="ARBA" id="ARBA00001031"/>
    </source>
</evidence>
<dbReference type="InterPro" id="IPR029055">
    <property type="entry name" value="Ntn_hydrolases_N"/>
</dbReference>
<keyword evidence="6" id="KW-0315">Glutamine amidotransferase</keyword>
<sequence>MCGIIGYVGLKNPIDIVLDGLKRLEYRGYDSAGIAGVCEGEIAFCKEVGKIAVLEKEVKEAQMTLGHMAIGQTRWATHGKPNKANAHPHFNESHSLAIVHNGIIENHDALRRELKAEGVKFSSDTDTEVVAH</sequence>
<evidence type="ECO:0000256" key="3">
    <source>
        <dbReference type="ARBA" id="ARBA00016090"/>
    </source>
</evidence>
<dbReference type="SUPFAM" id="SSF56235">
    <property type="entry name" value="N-terminal nucleophile aminohydrolases (Ntn hydrolases)"/>
    <property type="match status" value="1"/>
</dbReference>
<dbReference type="InterPro" id="IPR017932">
    <property type="entry name" value="GATase_2_dom"/>
</dbReference>
<dbReference type="GO" id="GO:0006002">
    <property type="term" value="P:fructose 6-phosphate metabolic process"/>
    <property type="evidence" value="ECO:0007669"/>
    <property type="project" value="TreeGrafter"/>
</dbReference>
<dbReference type="GO" id="GO:0006487">
    <property type="term" value="P:protein N-linked glycosylation"/>
    <property type="evidence" value="ECO:0007669"/>
    <property type="project" value="TreeGrafter"/>
</dbReference>
<proteinExistence type="predicted"/>
<dbReference type="Gene3D" id="3.60.20.10">
    <property type="entry name" value="Glutamine Phosphoribosylpyrophosphate, subunit 1, domain 1"/>
    <property type="match status" value="1"/>
</dbReference>
<dbReference type="GO" id="GO:0005829">
    <property type="term" value="C:cytosol"/>
    <property type="evidence" value="ECO:0007669"/>
    <property type="project" value="TreeGrafter"/>
</dbReference>
<evidence type="ECO:0000256" key="5">
    <source>
        <dbReference type="ARBA" id="ARBA00022679"/>
    </source>
</evidence>
<keyword evidence="5" id="KW-0808">Transferase</keyword>
<dbReference type="GO" id="GO:0004360">
    <property type="term" value="F:glutamine-fructose-6-phosphate transaminase (isomerizing) activity"/>
    <property type="evidence" value="ECO:0007669"/>
    <property type="project" value="UniProtKB-EC"/>
</dbReference>
<dbReference type="Proteomes" id="UP000031307">
    <property type="component" value="Unassembled WGS sequence"/>
</dbReference>
<evidence type="ECO:0000256" key="6">
    <source>
        <dbReference type="ARBA" id="ARBA00022962"/>
    </source>
</evidence>
<name>A0A0C1E9F3_9BACT</name>
<dbReference type="PROSITE" id="PS51278">
    <property type="entry name" value="GATASE_TYPE_2"/>
    <property type="match status" value="1"/>
</dbReference>
<reference evidence="8 9" key="1">
    <citation type="journal article" date="2014" name="Mol. Biol. Evol.">
        <title>Massive expansion of Ubiquitination-related gene families within the Chlamydiae.</title>
        <authorList>
            <person name="Domman D."/>
            <person name="Collingro A."/>
            <person name="Lagkouvardos I."/>
            <person name="Gehre L."/>
            <person name="Weinmaier T."/>
            <person name="Rattei T."/>
            <person name="Subtil A."/>
            <person name="Horn M."/>
        </authorList>
    </citation>
    <scope>NUCLEOTIDE SEQUENCE [LARGE SCALE GENOMIC DNA]</scope>
    <source>
        <strain evidence="8 9">OEW1</strain>
    </source>
</reference>
<gene>
    <name evidence="8" type="ORF">DB43_HK00010</name>
</gene>
<comment type="caution">
    <text evidence="8">The sequence shown here is derived from an EMBL/GenBank/DDBJ whole genome shotgun (WGS) entry which is preliminary data.</text>
</comment>
<dbReference type="EMBL" id="JSAM01000106">
    <property type="protein sequence ID" value="KIA76728.1"/>
    <property type="molecule type" value="Genomic_DNA"/>
</dbReference>
<feature type="non-terminal residue" evidence="8">
    <location>
        <position position="132"/>
    </location>
</feature>
<evidence type="ECO:0000259" key="7">
    <source>
        <dbReference type="PROSITE" id="PS51278"/>
    </source>
</evidence>
<dbReference type="PANTHER" id="PTHR10937:SF0">
    <property type="entry name" value="GLUTAMINE--FRUCTOSE-6-PHOSPHATE TRANSAMINASE (ISOMERIZING)"/>
    <property type="match status" value="1"/>
</dbReference>
<evidence type="ECO:0000256" key="4">
    <source>
        <dbReference type="ARBA" id="ARBA00022576"/>
    </source>
</evidence>